<feature type="binding site" evidence="8">
    <location>
        <position position="162"/>
    </location>
    <ligand>
        <name>Zn(2+)</name>
        <dbReference type="ChEBI" id="CHEBI:29105"/>
        <label>2</label>
    </ligand>
</feature>
<sequence>MELLKRLSESFGPSGHEKRVADLIIEEIRDYCDEIFVDKLGNVIALKKGQSDKKIMYASHIDEIGLLVTYIEKEGFLRFTNIGGVSPYILLGQRVKLDCGIIGVIGSEKITDIPKLTLDKMFIDIGVNSKEEAEKLISIGEVAVIHREFENKGDKVIGKALDDRAGCWVLINALKQIKNPEHNLYFVFTVQEEVGLRGAKTAAYRIDPDLAIAVDVTAVGDTPKAHRMAVELGKGPAIKIKDMSIMVHPMVKDMLIQKAKELSIPYQLEVLEFGGTDSGAIHVSREGVWAGVVSIPCRYIHSPSEMVSVDDLNNAVKLIVASTEFEF</sequence>
<evidence type="ECO:0000256" key="1">
    <source>
        <dbReference type="ARBA" id="ARBA00006272"/>
    </source>
</evidence>
<dbReference type="Gene3D" id="2.40.30.40">
    <property type="entry name" value="Peptidase M42, domain 2"/>
    <property type="match status" value="1"/>
</dbReference>
<dbReference type="PIRSF" id="PIRSF001123">
    <property type="entry name" value="PepA_GA"/>
    <property type="match status" value="1"/>
</dbReference>
<dbReference type="InterPro" id="IPR051464">
    <property type="entry name" value="Peptidase_M42_aminopept"/>
</dbReference>
<dbReference type="PANTHER" id="PTHR32481">
    <property type="entry name" value="AMINOPEPTIDASE"/>
    <property type="match status" value="1"/>
</dbReference>
<feature type="active site" description="Proton acceptor" evidence="7">
    <location>
        <position position="192"/>
    </location>
</feature>
<comment type="cofactor">
    <cofactor evidence="8">
        <name>a divalent metal cation</name>
        <dbReference type="ChEBI" id="CHEBI:60240"/>
    </cofactor>
    <text evidence="8">Binds 2 divalent metal cations per subunit.</text>
</comment>
<protein>
    <submittedName>
        <fullName evidence="9">Endoglucanase</fullName>
    </submittedName>
</protein>
<dbReference type="SUPFAM" id="SSF101821">
    <property type="entry name" value="Aminopeptidase/glucanase lid domain"/>
    <property type="match status" value="1"/>
</dbReference>
<keyword evidence="4 8" id="KW-0479">Metal-binding</keyword>
<feature type="binding site" evidence="8">
    <location>
        <position position="60"/>
    </location>
    <ligand>
        <name>Zn(2+)</name>
        <dbReference type="ChEBI" id="CHEBI:29105"/>
        <label>1</label>
    </ligand>
</feature>
<dbReference type="AlphaFoldDB" id="A0A1H9ZF15"/>
<dbReference type="GO" id="GO:0046872">
    <property type="term" value="F:metal ion binding"/>
    <property type="evidence" value="ECO:0007669"/>
    <property type="project" value="UniProtKB-UniRule"/>
</dbReference>
<keyword evidence="3" id="KW-0645">Protease</keyword>
<dbReference type="PANTHER" id="PTHR32481:SF0">
    <property type="entry name" value="AMINOPEPTIDASE YPDE-RELATED"/>
    <property type="match status" value="1"/>
</dbReference>
<evidence type="ECO:0000256" key="3">
    <source>
        <dbReference type="ARBA" id="ARBA00022670"/>
    </source>
</evidence>
<feature type="binding site" evidence="8">
    <location>
        <position position="301"/>
    </location>
    <ligand>
        <name>Zn(2+)</name>
        <dbReference type="ChEBI" id="CHEBI:29105"/>
        <label>2</label>
    </ligand>
</feature>
<name>A0A1H9ZF15_9FIRM</name>
<dbReference type="EMBL" id="FOIF01000008">
    <property type="protein sequence ID" value="SES79901.1"/>
    <property type="molecule type" value="Genomic_DNA"/>
</dbReference>
<dbReference type="InterPro" id="IPR023367">
    <property type="entry name" value="Peptidase_M42_dom2"/>
</dbReference>
<comment type="similarity">
    <text evidence="1 6">Belongs to the peptidase M42 family.</text>
</comment>
<reference evidence="10" key="1">
    <citation type="submission" date="2016-10" db="EMBL/GenBank/DDBJ databases">
        <authorList>
            <person name="Varghese N."/>
            <person name="Submissions S."/>
        </authorList>
    </citation>
    <scope>NUCLEOTIDE SEQUENCE [LARGE SCALE GENOMIC DNA]</scope>
    <source>
        <strain evidence="10">DSM 13577</strain>
    </source>
</reference>
<evidence type="ECO:0000313" key="9">
    <source>
        <dbReference type="EMBL" id="SES79901.1"/>
    </source>
</evidence>
<dbReference type="GO" id="GO:0004177">
    <property type="term" value="F:aminopeptidase activity"/>
    <property type="evidence" value="ECO:0007669"/>
    <property type="project" value="UniProtKB-UniRule"/>
</dbReference>
<evidence type="ECO:0000256" key="5">
    <source>
        <dbReference type="ARBA" id="ARBA00022801"/>
    </source>
</evidence>
<dbReference type="SUPFAM" id="SSF53187">
    <property type="entry name" value="Zn-dependent exopeptidases"/>
    <property type="match status" value="1"/>
</dbReference>
<gene>
    <name evidence="9" type="ORF">SAMN03080614_100860</name>
</gene>
<feature type="binding site" evidence="8">
    <location>
        <position position="215"/>
    </location>
    <ligand>
        <name>Zn(2+)</name>
        <dbReference type="ChEBI" id="CHEBI:29105"/>
        <label>1</label>
    </ligand>
</feature>
<evidence type="ECO:0000256" key="2">
    <source>
        <dbReference type="ARBA" id="ARBA00022438"/>
    </source>
</evidence>
<keyword evidence="10" id="KW-1185">Reference proteome</keyword>
<accession>A0A1H9ZF15</accession>
<keyword evidence="2" id="KW-0031">Aminopeptidase</keyword>
<evidence type="ECO:0000256" key="8">
    <source>
        <dbReference type="PIRSR" id="PIRSR001123-2"/>
    </source>
</evidence>
<keyword evidence="5" id="KW-0378">Hydrolase</keyword>
<dbReference type="OrthoDB" id="9772053at2"/>
<feature type="binding site" evidence="8">
    <location>
        <position position="193"/>
    </location>
    <ligand>
        <name>Zn(2+)</name>
        <dbReference type="ChEBI" id="CHEBI:29105"/>
        <label>2</label>
    </ligand>
</feature>
<evidence type="ECO:0000256" key="4">
    <source>
        <dbReference type="ARBA" id="ARBA00022723"/>
    </source>
</evidence>
<dbReference type="CDD" id="cd05656">
    <property type="entry name" value="M42_Frv"/>
    <property type="match status" value="1"/>
</dbReference>
<evidence type="ECO:0000256" key="6">
    <source>
        <dbReference type="PIRNR" id="PIRNR001123"/>
    </source>
</evidence>
<feature type="binding site" evidence="8">
    <location>
        <position position="162"/>
    </location>
    <ligand>
        <name>Zn(2+)</name>
        <dbReference type="ChEBI" id="CHEBI:29105"/>
        <label>1</label>
    </ligand>
</feature>
<proteinExistence type="inferred from homology"/>
<dbReference type="STRING" id="1120990.SAMN03080614_100860"/>
<dbReference type="Proteomes" id="UP000243819">
    <property type="component" value="Unassembled WGS sequence"/>
</dbReference>
<evidence type="ECO:0000256" key="7">
    <source>
        <dbReference type="PIRSR" id="PIRSR001123-1"/>
    </source>
</evidence>
<dbReference type="RefSeq" id="WP_091349422.1">
    <property type="nucleotide sequence ID" value="NZ_FOIF01000008.1"/>
</dbReference>
<dbReference type="Pfam" id="PF05343">
    <property type="entry name" value="Peptidase_M42"/>
    <property type="match status" value="1"/>
</dbReference>
<dbReference type="InterPro" id="IPR008007">
    <property type="entry name" value="Peptidase_M42"/>
</dbReference>
<dbReference type="Gene3D" id="3.40.630.10">
    <property type="entry name" value="Zn peptidases"/>
    <property type="match status" value="1"/>
</dbReference>
<evidence type="ECO:0000313" key="10">
    <source>
        <dbReference type="Proteomes" id="UP000243819"/>
    </source>
</evidence>
<dbReference type="GO" id="GO:0006508">
    <property type="term" value="P:proteolysis"/>
    <property type="evidence" value="ECO:0007669"/>
    <property type="project" value="UniProtKB-KW"/>
</dbReference>
<organism evidence="9 10">
    <name type="scientific">Anaerobranca gottschalkii DSM 13577</name>
    <dbReference type="NCBI Taxonomy" id="1120990"/>
    <lineage>
        <taxon>Bacteria</taxon>
        <taxon>Bacillati</taxon>
        <taxon>Bacillota</taxon>
        <taxon>Clostridia</taxon>
        <taxon>Eubacteriales</taxon>
        <taxon>Proteinivoracaceae</taxon>
        <taxon>Anaerobranca</taxon>
    </lineage>
</organism>